<dbReference type="OrthoDB" id="6402248at2"/>
<gene>
    <name evidence="1" type="ORF">SAMN05444366_3993</name>
</gene>
<dbReference type="Proteomes" id="UP000184121">
    <property type="component" value="Unassembled WGS sequence"/>
</dbReference>
<evidence type="ECO:0008006" key="3">
    <source>
        <dbReference type="Google" id="ProtNLM"/>
    </source>
</evidence>
<proteinExistence type="predicted"/>
<dbReference type="InterPro" id="IPR025365">
    <property type="entry name" value="DUF4269"/>
</dbReference>
<sequence>MVDFSTIEYLKNGNQKQILAYEILTRNNVLDDIAEFEPILVGTIPINIDIENSDLDIICYWKNKTDFKTKIQSIFGNEKEFKIRETQIGDQETVIANFRIDPFEIEIFGQNIPTKNQNGYKHMIIENQILASKDENFQLEIIKLKQKGYKTEPAFGLLLGLKNDPYLELLHYKIDSNK</sequence>
<dbReference type="Pfam" id="PF14091">
    <property type="entry name" value="DUF4269"/>
    <property type="match status" value="1"/>
</dbReference>
<keyword evidence="2" id="KW-1185">Reference proteome</keyword>
<evidence type="ECO:0000313" key="1">
    <source>
        <dbReference type="EMBL" id="SHM74218.1"/>
    </source>
</evidence>
<evidence type="ECO:0000313" key="2">
    <source>
        <dbReference type="Proteomes" id="UP000184121"/>
    </source>
</evidence>
<dbReference type="EMBL" id="FRBY01000006">
    <property type="protein sequence ID" value="SHM74218.1"/>
    <property type="molecule type" value="Genomic_DNA"/>
</dbReference>
<accession>A0A1M7L7T4</accession>
<dbReference type="AlphaFoldDB" id="A0A1M7L7T4"/>
<protein>
    <recommendedName>
        <fullName evidence="3">Diadenosine tetraphosphate hydrolase</fullName>
    </recommendedName>
</protein>
<dbReference type="STRING" id="29534.SAMN05444366_3993"/>
<dbReference type="RefSeq" id="WP_072975183.1">
    <property type="nucleotide sequence ID" value="NZ_FRBY01000006.1"/>
</dbReference>
<name>A0A1M7L7T4_9FLAO</name>
<reference evidence="2" key="1">
    <citation type="submission" date="2016-11" db="EMBL/GenBank/DDBJ databases">
        <authorList>
            <person name="Varghese N."/>
            <person name="Submissions S."/>
        </authorList>
    </citation>
    <scope>NUCLEOTIDE SEQUENCE [LARGE SCALE GENOMIC DNA]</scope>
    <source>
        <strain evidence="2">DSM 1811</strain>
    </source>
</reference>
<organism evidence="1 2">
    <name type="scientific">Flavobacterium saccharophilum</name>
    <dbReference type="NCBI Taxonomy" id="29534"/>
    <lineage>
        <taxon>Bacteria</taxon>
        <taxon>Pseudomonadati</taxon>
        <taxon>Bacteroidota</taxon>
        <taxon>Flavobacteriia</taxon>
        <taxon>Flavobacteriales</taxon>
        <taxon>Flavobacteriaceae</taxon>
        <taxon>Flavobacterium</taxon>
    </lineage>
</organism>